<evidence type="ECO:0000313" key="10">
    <source>
        <dbReference type="EMBL" id="MDZ8117091.1"/>
    </source>
</evidence>
<comment type="catalytic activity">
    <reaction evidence="1 7">
        <text>Hydrolysis of terminal non-reducing beta-D-galactose residues in beta-D-galactosides.</text>
        <dbReference type="EC" id="3.2.1.23"/>
    </reaction>
</comment>
<proteinExistence type="inferred from homology"/>
<dbReference type="InterPro" id="IPR006102">
    <property type="entry name" value="Ig-like_GH2"/>
</dbReference>
<dbReference type="Pfam" id="PF16353">
    <property type="entry name" value="LacZ_4"/>
    <property type="match status" value="1"/>
</dbReference>
<dbReference type="InterPro" id="IPR023230">
    <property type="entry name" value="Glyco_hydro_2_CS"/>
</dbReference>
<evidence type="ECO:0000256" key="7">
    <source>
        <dbReference type="RuleBase" id="RU361154"/>
    </source>
</evidence>
<dbReference type="Pfam" id="PF02837">
    <property type="entry name" value="Glyco_hydro_2_N"/>
    <property type="match status" value="1"/>
</dbReference>
<keyword evidence="5 7" id="KW-0326">Glycosidase</keyword>
<feature type="domain" description="Beta galactosidase small chain/" evidence="9">
    <location>
        <begin position="777"/>
        <end position="1047"/>
    </location>
</feature>
<organism evidence="10 11">
    <name type="scientific">Pontiella agarivorans</name>
    <dbReference type="NCBI Taxonomy" id="3038953"/>
    <lineage>
        <taxon>Bacteria</taxon>
        <taxon>Pseudomonadati</taxon>
        <taxon>Kiritimatiellota</taxon>
        <taxon>Kiritimatiellia</taxon>
        <taxon>Kiritimatiellales</taxon>
        <taxon>Pontiellaceae</taxon>
        <taxon>Pontiella</taxon>
    </lineage>
</organism>
<dbReference type="InterPro" id="IPR008979">
    <property type="entry name" value="Galactose-bd-like_sf"/>
</dbReference>
<evidence type="ECO:0000256" key="6">
    <source>
        <dbReference type="ARBA" id="ARBA00032230"/>
    </source>
</evidence>
<keyword evidence="8" id="KW-0732">Signal</keyword>
<dbReference type="InterPro" id="IPR023232">
    <property type="entry name" value="Glyco_hydro_2_AS"/>
</dbReference>
<dbReference type="SUPFAM" id="SSF49785">
    <property type="entry name" value="Galactose-binding domain-like"/>
    <property type="match status" value="1"/>
</dbReference>
<dbReference type="EMBL" id="JARVCO010000002">
    <property type="protein sequence ID" value="MDZ8117091.1"/>
    <property type="molecule type" value="Genomic_DNA"/>
</dbReference>
<dbReference type="InterPro" id="IPR011013">
    <property type="entry name" value="Gal_mutarotase_sf_dom"/>
</dbReference>
<dbReference type="Gene3D" id="3.20.20.80">
    <property type="entry name" value="Glycosidases"/>
    <property type="match status" value="1"/>
</dbReference>
<dbReference type="InterPro" id="IPR013783">
    <property type="entry name" value="Ig-like_fold"/>
</dbReference>
<dbReference type="PANTHER" id="PTHR46323">
    <property type="entry name" value="BETA-GALACTOSIDASE"/>
    <property type="match status" value="1"/>
</dbReference>
<dbReference type="RefSeq" id="WP_322606896.1">
    <property type="nucleotide sequence ID" value="NZ_JARVCO010000002.1"/>
</dbReference>
<evidence type="ECO:0000256" key="4">
    <source>
        <dbReference type="ARBA" id="ARBA00022801"/>
    </source>
</evidence>
<dbReference type="SUPFAM" id="SSF74650">
    <property type="entry name" value="Galactose mutarotase-like"/>
    <property type="match status" value="1"/>
</dbReference>
<evidence type="ECO:0000256" key="1">
    <source>
        <dbReference type="ARBA" id="ARBA00001412"/>
    </source>
</evidence>
<dbReference type="Pfam" id="PF00703">
    <property type="entry name" value="Glyco_hydro_2"/>
    <property type="match status" value="1"/>
</dbReference>
<feature type="signal peptide" evidence="8">
    <location>
        <begin position="1"/>
        <end position="17"/>
    </location>
</feature>
<dbReference type="PRINTS" id="PR00132">
    <property type="entry name" value="GLHYDRLASE2"/>
</dbReference>
<evidence type="ECO:0000259" key="9">
    <source>
        <dbReference type="SMART" id="SM01038"/>
    </source>
</evidence>
<dbReference type="PROSITE" id="PS00608">
    <property type="entry name" value="GLYCOSYL_HYDROL_F2_2"/>
    <property type="match status" value="1"/>
</dbReference>
<dbReference type="Gene3D" id="2.60.120.260">
    <property type="entry name" value="Galactose-binding domain-like"/>
    <property type="match status" value="1"/>
</dbReference>
<name>A0ABU5MSM1_9BACT</name>
<evidence type="ECO:0000256" key="8">
    <source>
        <dbReference type="SAM" id="SignalP"/>
    </source>
</evidence>
<keyword evidence="11" id="KW-1185">Reference proteome</keyword>
<dbReference type="Proteomes" id="UP001290861">
    <property type="component" value="Unassembled WGS sequence"/>
</dbReference>
<evidence type="ECO:0000256" key="3">
    <source>
        <dbReference type="ARBA" id="ARBA00012756"/>
    </source>
</evidence>
<dbReference type="InterPro" id="IPR050347">
    <property type="entry name" value="Bact_Beta-galactosidase"/>
</dbReference>
<dbReference type="InterPro" id="IPR036156">
    <property type="entry name" value="Beta-gal/glucu_dom_sf"/>
</dbReference>
<evidence type="ECO:0000256" key="5">
    <source>
        <dbReference type="ARBA" id="ARBA00023295"/>
    </source>
</evidence>
<dbReference type="Pfam" id="PF02929">
    <property type="entry name" value="Bgal_small_N"/>
    <property type="match status" value="1"/>
</dbReference>
<keyword evidence="4 7" id="KW-0378">Hydrolase</keyword>
<protein>
    <recommendedName>
        <fullName evidence="3 7">Beta-galactosidase</fullName>
        <ecNumber evidence="3 7">3.2.1.23</ecNumber>
    </recommendedName>
    <alternativeName>
        <fullName evidence="6 7">Lactase</fullName>
    </alternativeName>
</protein>
<gene>
    <name evidence="10" type="ORF">P9H32_00500</name>
</gene>
<dbReference type="InterPro" id="IPR006104">
    <property type="entry name" value="Glyco_hydro_2_N"/>
</dbReference>
<comment type="caution">
    <text evidence="10">The sequence shown here is derived from an EMBL/GenBank/DDBJ whole genome shotgun (WGS) entry which is preliminary data.</text>
</comment>
<dbReference type="SMART" id="SM01038">
    <property type="entry name" value="Bgal_small_N"/>
    <property type="match status" value="1"/>
</dbReference>
<dbReference type="PANTHER" id="PTHR46323:SF2">
    <property type="entry name" value="BETA-GALACTOSIDASE"/>
    <property type="match status" value="1"/>
</dbReference>
<sequence length="1049" mass="120032">MSKLLYTLFALCTAASAAHFQNDWENERVIEKGKMRPRTTSYSFRTLEDALHGNRSASRMLLLNGDWKFHFSPDSKNRPDDFFKKDFDASGWDILHVPSSWEVKGYGQPIYTNSKYPFTANEPFIDRTNPVGSYIRDFDLSEDWKNERIILHFGGVSSAFYVWVNGKLAGYSQGSRLPAEFDITDLVKKGANRLAVQVFRWSDGSYLEDQDMWRLSGIHREVMLLAQPRTALNDFAVRADANGRLRIRPRILTDNKNVKNWTLTAQLYTAYDKAVLAEPLSIGVDKIVNEWYPQRDTVAFGLLETTVSNPRKWSAETPYLYTLVFALKDSEGKLVEARSTKVGFRTVEITDNGVLLVNGAAVKMKGVNRHDHDHIEGKALTREDLETDVRLMKQFNINAVRTSHYPNDPYFYDLCDRYGIYVMDEANIETHDERGKLTNIASWQHAFTDRAIRMVERDKNHPSIISWSLGNESGTGPIHAGMAGWIRDYDPTRFIHYEGAQGQPQQPGWRPKGADQMQKWGYMANPDDPDYVDCISRMYASVDQLKGLADAKRLNRPIVECEYAHAMGNSLGNMTDYWDLIRSRPNLMGGYIWDWIDQGLLTTNENGTAYYAYGGDFGDQPNSGNFCLNGIIDSDRTPNPKTWECKTVFQPVTFEAVDLENGTIKLNSRFNFTSTKHYSIQWNVSEDGVILEKGALTAVDIPAGESAELRIPFTPPTPKPGKEYWLRISLHEGRDRNWCQSGFEVAKGQFRLPFQNLEKMDANHKKLRTEKTDNVYEIRGKEYTARIDRNTGELVQLTVDDNEWIQSPLRPSFWRPQTDNDLRGGRTHEKKKYWKELAAKLETRSVDFQKLNKYSAAITVSKKADQTDLTITYTFNGNGEINVAMDLKSDPALPSIPRIGFTMGISGRFTNTEWFGRGPWENYCDRNTGAEVGRYSKPTADMFFEYAMPQENGNRTDTRWIELSGKDSSLRIESDINLMGFSIWPWSIENLDQARHTYDLVEQGFYTLNIDHKQMGVGGTDSWSSNAEPLPHYQIPAGRYTWSFTLRVQ</sequence>
<dbReference type="Gene3D" id="2.60.40.10">
    <property type="entry name" value="Immunoglobulins"/>
    <property type="match status" value="2"/>
</dbReference>
<dbReference type="InterPro" id="IPR006101">
    <property type="entry name" value="Glyco_hydro_2"/>
</dbReference>
<dbReference type="GO" id="GO:0016787">
    <property type="term" value="F:hydrolase activity"/>
    <property type="evidence" value="ECO:0007669"/>
    <property type="project" value="UniProtKB-KW"/>
</dbReference>
<dbReference type="Pfam" id="PF02836">
    <property type="entry name" value="Glyco_hydro_2_C"/>
    <property type="match status" value="1"/>
</dbReference>
<dbReference type="InterPro" id="IPR006103">
    <property type="entry name" value="Glyco_hydro_2_cat"/>
</dbReference>
<dbReference type="SUPFAM" id="SSF51445">
    <property type="entry name" value="(Trans)glycosidases"/>
    <property type="match status" value="1"/>
</dbReference>
<comment type="similarity">
    <text evidence="2 7">Belongs to the glycosyl hydrolase 2 family.</text>
</comment>
<dbReference type="InterPro" id="IPR032312">
    <property type="entry name" value="LacZ_4"/>
</dbReference>
<evidence type="ECO:0000256" key="2">
    <source>
        <dbReference type="ARBA" id="ARBA00007401"/>
    </source>
</evidence>
<dbReference type="SUPFAM" id="SSF49303">
    <property type="entry name" value="beta-Galactosidase/glucuronidase domain"/>
    <property type="match status" value="2"/>
</dbReference>
<dbReference type="PROSITE" id="PS00719">
    <property type="entry name" value="GLYCOSYL_HYDROL_F2_1"/>
    <property type="match status" value="1"/>
</dbReference>
<dbReference type="InterPro" id="IPR017853">
    <property type="entry name" value="GH"/>
</dbReference>
<feature type="chain" id="PRO_5045765108" description="Beta-galactosidase" evidence="8">
    <location>
        <begin position="18"/>
        <end position="1049"/>
    </location>
</feature>
<evidence type="ECO:0000313" key="11">
    <source>
        <dbReference type="Proteomes" id="UP001290861"/>
    </source>
</evidence>
<dbReference type="InterPro" id="IPR014718">
    <property type="entry name" value="GH-type_carb-bd"/>
</dbReference>
<dbReference type="EC" id="3.2.1.23" evidence="3 7"/>
<accession>A0ABU5MSM1</accession>
<dbReference type="Gene3D" id="2.70.98.10">
    <property type="match status" value="1"/>
</dbReference>
<dbReference type="InterPro" id="IPR004199">
    <property type="entry name" value="B-gal_small/dom_5"/>
</dbReference>
<reference evidence="10 11" key="1">
    <citation type="journal article" date="2024" name="Appl. Environ. Microbiol.">
        <title>Pontiella agarivorans sp. nov., a novel marine anaerobic bacterium capable of degrading macroalgal polysaccharides and fixing nitrogen.</title>
        <authorList>
            <person name="Liu N."/>
            <person name="Kivenson V."/>
            <person name="Peng X."/>
            <person name="Cui Z."/>
            <person name="Lankiewicz T.S."/>
            <person name="Gosselin K.M."/>
            <person name="English C.J."/>
            <person name="Blair E.M."/>
            <person name="O'Malley M.A."/>
            <person name="Valentine D.L."/>
        </authorList>
    </citation>
    <scope>NUCLEOTIDE SEQUENCE [LARGE SCALE GENOMIC DNA]</scope>
    <source>
        <strain evidence="10 11">NLcol2</strain>
    </source>
</reference>